<sequence>MQRTARRCSIPRLDAAFHLTYGPVNAMDFSPTMLTEYYPSERPGVSDTIKAGCFMRMVLILTDRLSNKLCREPPDIAEVAFEKLGAALALYATGRTMGLVLDSGEDVTHIVPINEGSPSNGKARKLDIGMSSFVDLMSQHLGKQDIIATGGSCRIIQDIVKTMCYFFASPPIGTWGAFPASWSSGDVYLPDGDVINIANTSSEASILGLSEPALHEHTFSAINNSDPDGLERELYGIAVIGENTMLPGFVDRLKAEDRHIATWIGGSVLSSLSIFKDLLVTKQEYNEFGPSVVHRRIDGDKMIYSDKSSIDSICLSCHISKILPHTQPPRTCYASLNPTSSGTVLCREAQSPRGTPSPSKAASHHGKPRSRLEQTLEPTSSSLGSQNAALSGILLPVSTLPQSLSRPDTFPPMRRVR</sequence>
<gene>
    <name evidence="3" type="ORF">D9611_009148</name>
</gene>
<evidence type="ECO:0000256" key="2">
    <source>
        <dbReference type="SAM" id="MobiDB-lite"/>
    </source>
</evidence>
<keyword evidence="4" id="KW-1185">Reference proteome</keyword>
<dbReference type="EMBL" id="JAACJK010000006">
    <property type="protein sequence ID" value="KAF5339735.1"/>
    <property type="molecule type" value="Genomic_DNA"/>
</dbReference>
<name>A0A8H5CDB7_9AGAR</name>
<dbReference type="Pfam" id="PF00022">
    <property type="entry name" value="Actin"/>
    <property type="match status" value="2"/>
</dbReference>
<dbReference type="CDD" id="cd10169">
    <property type="entry name" value="ASKHA_NBD_actin-like"/>
    <property type="match status" value="1"/>
</dbReference>
<dbReference type="Proteomes" id="UP000541558">
    <property type="component" value="Unassembled WGS sequence"/>
</dbReference>
<comment type="similarity">
    <text evidence="1">Belongs to the actin family.</text>
</comment>
<dbReference type="Gene3D" id="3.30.420.40">
    <property type="match status" value="3"/>
</dbReference>
<evidence type="ECO:0000313" key="4">
    <source>
        <dbReference type="Proteomes" id="UP000541558"/>
    </source>
</evidence>
<evidence type="ECO:0000256" key="1">
    <source>
        <dbReference type="RuleBase" id="RU000487"/>
    </source>
</evidence>
<proteinExistence type="inferred from homology"/>
<dbReference type="InterPro" id="IPR004000">
    <property type="entry name" value="Actin"/>
</dbReference>
<organism evidence="3 4">
    <name type="scientific">Ephemerocybe angulata</name>
    <dbReference type="NCBI Taxonomy" id="980116"/>
    <lineage>
        <taxon>Eukaryota</taxon>
        <taxon>Fungi</taxon>
        <taxon>Dikarya</taxon>
        <taxon>Basidiomycota</taxon>
        <taxon>Agaricomycotina</taxon>
        <taxon>Agaricomycetes</taxon>
        <taxon>Agaricomycetidae</taxon>
        <taxon>Agaricales</taxon>
        <taxon>Agaricineae</taxon>
        <taxon>Psathyrellaceae</taxon>
        <taxon>Ephemerocybe</taxon>
    </lineage>
</organism>
<dbReference type="AlphaFoldDB" id="A0A8H5CDB7"/>
<dbReference type="PANTHER" id="PTHR11937">
    <property type="entry name" value="ACTIN"/>
    <property type="match status" value="1"/>
</dbReference>
<dbReference type="SUPFAM" id="SSF53067">
    <property type="entry name" value="Actin-like ATPase domain"/>
    <property type="match status" value="1"/>
</dbReference>
<evidence type="ECO:0000313" key="3">
    <source>
        <dbReference type="EMBL" id="KAF5339735.1"/>
    </source>
</evidence>
<dbReference type="PRINTS" id="PR00190">
    <property type="entry name" value="ACTIN"/>
</dbReference>
<comment type="caution">
    <text evidence="3">The sequence shown here is derived from an EMBL/GenBank/DDBJ whole genome shotgun (WGS) entry which is preliminary data.</text>
</comment>
<dbReference type="SMART" id="SM00268">
    <property type="entry name" value="ACTIN"/>
    <property type="match status" value="1"/>
</dbReference>
<protein>
    <submittedName>
        <fullName evidence="3">Uncharacterized protein</fullName>
    </submittedName>
</protein>
<dbReference type="InterPro" id="IPR043129">
    <property type="entry name" value="ATPase_NBD"/>
</dbReference>
<reference evidence="3 4" key="1">
    <citation type="journal article" date="2020" name="ISME J.">
        <title>Uncovering the hidden diversity of litter-decomposition mechanisms in mushroom-forming fungi.</title>
        <authorList>
            <person name="Floudas D."/>
            <person name="Bentzer J."/>
            <person name="Ahren D."/>
            <person name="Johansson T."/>
            <person name="Persson P."/>
            <person name="Tunlid A."/>
        </authorList>
    </citation>
    <scope>NUCLEOTIDE SEQUENCE [LARGE SCALE GENOMIC DNA]</scope>
    <source>
        <strain evidence="3 4">CBS 175.51</strain>
    </source>
</reference>
<feature type="compositionally biased region" description="Polar residues" evidence="2">
    <location>
        <begin position="376"/>
        <end position="385"/>
    </location>
</feature>
<feature type="region of interest" description="Disordered" evidence="2">
    <location>
        <begin position="347"/>
        <end position="385"/>
    </location>
</feature>
<accession>A0A8H5CDB7</accession>